<dbReference type="SMART" id="SM00757">
    <property type="entry name" value="CRA"/>
    <property type="match status" value="1"/>
</dbReference>
<dbReference type="AlphaFoldDB" id="A0A9N9CXC3"/>
<evidence type="ECO:0000256" key="9">
    <source>
        <dbReference type="PROSITE-ProRule" id="PRU00175"/>
    </source>
</evidence>
<dbReference type="GO" id="GO:0043161">
    <property type="term" value="P:proteasome-mediated ubiquitin-dependent protein catabolic process"/>
    <property type="evidence" value="ECO:0007669"/>
    <property type="project" value="InterPro"/>
</dbReference>
<evidence type="ECO:0000256" key="5">
    <source>
        <dbReference type="ARBA" id="ARBA00022833"/>
    </source>
</evidence>
<dbReference type="InterPro" id="IPR013083">
    <property type="entry name" value="Znf_RING/FYVE/PHD"/>
</dbReference>
<dbReference type="InterPro" id="IPR024964">
    <property type="entry name" value="CTLH/CRA"/>
</dbReference>
<comment type="similarity">
    <text evidence="6">Belongs to the RMD5/GID2 family.</text>
</comment>
<dbReference type="GO" id="GO:0034657">
    <property type="term" value="C:GID complex"/>
    <property type="evidence" value="ECO:0007669"/>
    <property type="project" value="TreeGrafter"/>
</dbReference>
<dbReference type="OrthoDB" id="1933281at2759"/>
<name>A0A9N9CXC3_9GLOM</name>
<dbReference type="PANTHER" id="PTHR12170">
    <property type="entry name" value="MACROPHAGE ERYTHROBLAST ATTACHER-RELATED"/>
    <property type="match status" value="1"/>
</dbReference>
<evidence type="ECO:0000256" key="10">
    <source>
        <dbReference type="PROSITE-ProRule" id="PRU01215"/>
    </source>
</evidence>
<comment type="caution">
    <text evidence="14">The sequence shown here is derived from an EMBL/GenBank/DDBJ whole genome shotgun (WGS) entry which is preliminary data.</text>
</comment>
<keyword evidence="4 9" id="KW-0863">Zinc-finger</keyword>
<dbReference type="Proteomes" id="UP000789572">
    <property type="component" value="Unassembled WGS sequence"/>
</dbReference>
<evidence type="ECO:0000256" key="6">
    <source>
        <dbReference type="ARBA" id="ARBA00061136"/>
    </source>
</evidence>
<keyword evidence="3" id="KW-0479">Metal-binding</keyword>
<dbReference type="SMART" id="SM00184">
    <property type="entry name" value="RING"/>
    <property type="match status" value="1"/>
</dbReference>
<feature type="domain" description="CTLH" evidence="12">
    <location>
        <begin position="142"/>
        <end position="199"/>
    </location>
</feature>
<dbReference type="PROSITE" id="PS50897">
    <property type="entry name" value="CTLH"/>
    <property type="match status" value="1"/>
</dbReference>
<organism evidence="14 15">
    <name type="scientific">Paraglomus occultum</name>
    <dbReference type="NCBI Taxonomy" id="144539"/>
    <lineage>
        <taxon>Eukaryota</taxon>
        <taxon>Fungi</taxon>
        <taxon>Fungi incertae sedis</taxon>
        <taxon>Mucoromycota</taxon>
        <taxon>Glomeromycotina</taxon>
        <taxon>Glomeromycetes</taxon>
        <taxon>Paraglomerales</taxon>
        <taxon>Paraglomeraceae</taxon>
        <taxon>Paraglomus</taxon>
    </lineage>
</organism>
<evidence type="ECO:0000256" key="8">
    <source>
        <dbReference type="ARBA" id="ARBA00080744"/>
    </source>
</evidence>
<dbReference type="InterPro" id="IPR037683">
    <property type="entry name" value="Rmd5_dRing"/>
</dbReference>
<dbReference type="PANTHER" id="PTHR12170:SF3">
    <property type="entry name" value="GH10162P"/>
    <property type="match status" value="1"/>
</dbReference>
<sequence length="377" mass="43465">METILKEHEKVSKKHATLAQGSIDSIDRIIGAINEARAQFENCPQSCPTQLYNLSRRVKDITSQTLDEHKDFQSTLNKYGKAIDKKWKQDITIATNANAFSEKEKILQKTIALHFIRQGKFELGNTFMREAELDISDMPQAQFVEMYQILEAIKVYDLGPALIWAGSKREELERRGSSLEFQLHRLHFVQCLTNQRSEEAIIYAKNNFHYFKERHLAEIQRLMGSIAYFNKLNTSPYAELLSPDSWTDIQHQFTRDFCSLLGMSWESPLFISVTVGAMALPTIIKMATIMKEKKNEWSQQDELPVEIPLPDDMRYHSIFACPVSKEQSTEENPPMMMPCGHVICKESLNKLSKANSRFKCPYCPNESTLDQAIRVHF</sequence>
<protein>
    <recommendedName>
        <fullName evidence="8">GID complex catalytic subunit 2</fullName>
    </recommendedName>
    <alternativeName>
        <fullName evidence="7">Glucose-induced degradation protein 2</fullName>
    </alternativeName>
</protein>
<evidence type="ECO:0000313" key="15">
    <source>
        <dbReference type="Proteomes" id="UP000789572"/>
    </source>
</evidence>
<keyword evidence="5" id="KW-0862">Zinc</keyword>
<dbReference type="GO" id="GO:0005634">
    <property type="term" value="C:nucleus"/>
    <property type="evidence" value="ECO:0007669"/>
    <property type="project" value="TreeGrafter"/>
</dbReference>
<dbReference type="Pfam" id="PF13445">
    <property type="entry name" value="zf-RING_UBOX"/>
    <property type="match status" value="1"/>
</dbReference>
<dbReference type="Gene3D" id="3.30.40.10">
    <property type="entry name" value="Zinc/RING finger domain, C3HC4 (zinc finger)"/>
    <property type="match status" value="1"/>
</dbReference>
<evidence type="ECO:0000259" key="13">
    <source>
        <dbReference type="PROSITE" id="PS51867"/>
    </source>
</evidence>
<dbReference type="InterPro" id="IPR006595">
    <property type="entry name" value="CTLH_C"/>
</dbReference>
<dbReference type="SMART" id="SM00668">
    <property type="entry name" value="CTLH"/>
    <property type="match status" value="1"/>
</dbReference>
<dbReference type="InterPro" id="IPR013144">
    <property type="entry name" value="CRA_dom"/>
</dbReference>
<comment type="subcellular location">
    <subcellularLocation>
        <location evidence="1">Cytoplasm</location>
    </subcellularLocation>
</comment>
<dbReference type="FunFam" id="3.30.40.10:FF:000143">
    <property type="entry name" value="Regulator of gluconeogenesis Rmd5"/>
    <property type="match status" value="1"/>
</dbReference>
<dbReference type="InterPro" id="IPR001841">
    <property type="entry name" value="Znf_RING"/>
</dbReference>
<dbReference type="Pfam" id="PF10607">
    <property type="entry name" value="CTLH"/>
    <property type="match status" value="1"/>
</dbReference>
<dbReference type="InterPro" id="IPR044063">
    <property type="entry name" value="ZF_RING_GID"/>
</dbReference>
<evidence type="ECO:0000256" key="7">
    <source>
        <dbReference type="ARBA" id="ARBA00075398"/>
    </source>
</evidence>
<gene>
    <name evidence="14" type="ORF">POCULU_LOCUS8332</name>
</gene>
<dbReference type="GO" id="GO:0005737">
    <property type="term" value="C:cytoplasm"/>
    <property type="evidence" value="ECO:0007669"/>
    <property type="project" value="UniProtKB-SubCell"/>
</dbReference>
<dbReference type="GO" id="GO:0008270">
    <property type="term" value="F:zinc ion binding"/>
    <property type="evidence" value="ECO:0007669"/>
    <property type="project" value="UniProtKB-KW"/>
</dbReference>
<feature type="zinc finger region" description="RING-Gid-type" evidence="10">
    <location>
        <begin position="321"/>
        <end position="363"/>
    </location>
</feature>
<dbReference type="InterPro" id="IPR045098">
    <property type="entry name" value="Fyv10_fam"/>
</dbReference>
<keyword evidence="2" id="KW-0963">Cytoplasm</keyword>
<reference evidence="14" key="1">
    <citation type="submission" date="2021-06" db="EMBL/GenBank/DDBJ databases">
        <authorList>
            <person name="Kallberg Y."/>
            <person name="Tangrot J."/>
            <person name="Rosling A."/>
        </authorList>
    </citation>
    <scope>NUCLEOTIDE SEQUENCE</scope>
    <source>
        <strain evidence="14">IA702</strain>
    </source>
</reference>
<feature type="domain" description="RING-type" evidence="11">
    <location>
        <begin position="321"/>
        <end position="363"/>
    </location>
</feature>
<proteinExistence type="inferred from homology"/>
<dbReference type="InterPro" id="IPR027370">
    <property type="entry name" value="Znf-RING_euk"/>
</dbReference>
<evidence type="ECO:0000256" key="2">
    <source>
        <dbReference type="ARBA" id="ARBA00022490"/>
    </source>
</evidence>
<evidence type="ECO:0000256" key="4">
    <source>
        <dbReference type="ARBA" id="ARBA00022771"/>
    </source>
</evidence>
<evidence type="ECO:0000259" key="12">
    <source>
        <dbReference type="PROSITE" id="PS50897"/>
    </source>
</evidence>
<evidence type="ECO:0000259" key="11">
    <source>
        <dbReference type="PROSITE" id="PS50089"/>
    </source>
</evidence>
<dbReference type="CDD" id="cd16652">
    <property type="entry name" value="dRING_Rmd5p-like"/>
    <property type="match status" value="1"/>
</dbReference>
<evidence type="ECO:0000313" key="14">
    <source>
        <dbReference type="EMBL" id="CAG8619125.1"/>
    </source>
</evidence>
<keyword evidence="15" id="KW-1185">Reference proteome</keyword>
<evidence type="ECO:0000256" key="3">
    <source>
        <dbReference type="ARBA" id="ARBA00022723"/>
    </source>
</evidence>
<accession>A0A9N9CXC3</accession>
<evidence type="ECO:0000256" key="1">
    <source>
        <dbReference type="ARBA" id="ARBA00004496"/>
    </source>
</evidence>
<dbReference type="SUPFAM" id="SSF57850">
    <property type="entry name" value="RING/U-box"/>
    <property type="match status" value="1"/>
</dbReference>
<dbReference type="PROSITE" id="PS51867">
    <property type="entry name" value="ZF_RING_GID"/>
    <property type="match status" value="1"/>
</dbReference>
<feature type="domain" description="RING-Gid-type" evidence="13">
    <location>
        <begin position="321"/>
        <end position="363"/>
    </location>
</feature>
<dbReference type="GO" id="GO:0061630">
    <property type="term" value="F:ubiquitin protein ligase activity"/>
    <property type="evidence" value="ECO:0007669"/>
    <property type="project" value="InterPro"/>
</dbReference>
<dbReference type="PROSITE" id="PS50089">
    <property type="entry name" value="ZF_RING_2"/>
    <property type="match status" value="1"/>
</dbReference>
<dbReference type="EMBL" id="CAJVPJ010002349">
    <property type="protein sequence ID" value="CAG8619125.1"/>
    <property type="molecule type" value="Genomic_DNA"/>
</dbReference>